<proteinExistence type="inferred from homology"/>
<dbReference type="SUPFAM" id="SSF54909">
    <property type="entry name" value="Dimeric alpha+beta barrel"/>
    <property type="match status" value="1"/>
</dbReference>
<protein>
    <recommendedName>
        <fullName evidence="2">EthD domain-containing protein</fullName>
    </recommendedName>
</protein>
<dbReference type="GO" id="GO:0016491">
    <property type="term" value="F:oxidoreductase activity"/>
    <property type="evidence" value="ECO:0007669"/>
    <property type="project" value="InterPro"/>
</dbReference>
<evidence type="ECO:0000259" key="2">
    <source>
        <dbReference type="Pfam" id="PF07110"/>
    </source>
</evidence>
<feature type="domain" description="EthD" evidence="2">
    <location>
        <begin position="27"/>
        <end position="107"/>
    </location>
</feature>
<evidence type="ECO:0000313" key="4">
    <source>
        <dbReference type="Proteomes" id="UP000664534"/>
    </source>
</evidence>
<organism evidence="3 4">
    <name type="scientific">Imshaugia aleurites</name>
    <dbReference type="NCBI Taxonomy" id="172621"/>
    <lineage>
        <taxon>Eukaryota</taxon>
        <taxon>Fungi</taxon>
        <taxon>Dikarya</taxon>
        <taxon>Ascomycota</taxon>
        <taxon>Pezizomycotina</taxon>
        <taxon>Lecanoromycetes</taxon>
        <taxon>OSLEUM clade</taxon>
        <taxon>Lecanoromycetidae</taxon>
        <taxon>Lecanorales</taxon>
        <taxon>Lecanorineae</taxon>
        <taxon>Parmeliaceae</taxon>
        <taxon>Imshaugia</taxon>
    </lineage>
</organism>
<dbReference type="Proteomes" id="UP000664534">
    <property type="component" value="Unassembled WGS sequence"/>
</dbReference>
<accession>A0A8H3PIY7</accession>
<evidence type="ECO:0000313" key="3">
    <source>
        <dbReference type="EMBL" id="CAF9941972.1"/>
    </source>
</evidence>
<dbReference type="OrthoDB" id="3183782at2759"/>
<keyword evidence="4" id="KW-1185">Reference proteome</keyword>
<comment type="similarity">
    <text evidence="1">Belongs to the tpcK family.</text>
</comment>
<comment type="caution">
    <text evidence="3">The sequence shown here is derived from an EMBL/GenBank/DDBJ whole genome shotgun (WGS) entry which is preliminary data.</text>
</comment>
<dbReference type="Pfam" id="PF07110">
    <property type="entry name" value="EthD"/>
    <property type="match status" value="1"/>
</dbReference>
<dbReference type="AlphaFoldDB" id="A0A8H3PIY7"/>
<evidence type="ECO:0000256" key="1">
    <source>
        <dbReference type="ARBA" id="ARBA00005986"/>
    </source>
</evidence>
<dbReference type="Gene3D" id="3.30.70.100">
    <property type="match status" value="1"/>
</dbReference>
<dbReference type="EMBL" id="CAJPDT010000163">
    <property type="protein sequence ID" value="CAF9941972.1"/>
    <property type="molecule type" value="Genomic_DNA"/>
</dbReference>
<sequence>MADEQKPKQFPAVRKDRVRLTLLVYRKQGMSLSEFQQYWREQHSEVFTSIAIVKKNLLLYEQAHVNEEASEQLKHVGFPVSDADGMAIFEAPSYAMIAAIFQDEEYK</sequence>
<dbReference type="InterPro" id="IPR011008">
    <property type="entry name" value="Dimeric_a/b-barrel"/>
</dbReference>
<name>A0A8H3PIY7_9LECA</name>
<dbReference type="InterPro" id="IPR009799">
    <property type="entry name" value="EthD_dom"/>
</dbReference>
<reference evidence="3" key="1">
    <citation type="submission" date="2021-03" db="EMBL/GenBank/DDBJ databases">
        <authorList>
            <person name="Tagirdzhanova G."/>
        </authorList>
    </citation>
    <scope>NUCLEOTIDE SEQUENCE</scope>
</reference>
<gene>
    <name evidence="3" type="ORF">IMSHALPRED_003127</name>
</gene>